<protein>
    <submittedName>
        <fullName evidence="1">Uncharacterized protein</fullName>
    </submittedName>
</protein>
<dbReference type="Proteomes" id="UP001595799">
    <property type="component" value="Unassembled WGS sequence"/>
</dbReference>
<evidence type="ECO:0000313" key="2">
    <source>
        <dbReference type="Proteomes" id="UP001595799"/>
    </source>
</evidence>
<proteinExistence type="predicted"/>
<comment type="caution">
    <text evidence="1">The sequence shown here is derived from an EMBL/GenBank/DDBJ whole genome shotgun (WGS) entry which is preliminary data.</text>
</comment>
<accession>A0ABV8UMV9</accession>
<dbReference type="EMBL" id="JBHSCW010000007">
    <property type="protein sequence ID" value="MFC4352596.1"/>
    <property type="molecule type" value="Genomic_DNA"/>
</dbReference>
<sequence>MRTPLTREAVTRVLGPVDNTISAELVATGASEAELQEAHAWLNNDEALINEGRHFPTGRVAELLEILKLHEEETPEVEQ</sequence>
<evidence type="ECO:0000313" key="1">
    <source>
        <dbReference type="EMBL" id="MFC4352596.1"/>
    </source>
</evidence>
<gene>
    <name evidence="1" type="ORF">ACFOW6_13675</name>
</gene>
<name>A0ABV8UMV9_9PROT</name>
<reference evidence="2" key="1">
    <citation type="journal article" date="2019" name="Int. J. Syst. Evol. Microbiol.">
        <title>The Global Catalogue of Microorganisms (GCM) 10K type strain sequencing project: providing services to taxonomists for standard genome sequencing and annotation.</title>
        <authorList>
            <consortium name="The Broad Institute Genomics Platform"/>
            <consortium name="The Broad Institute Genome Sequencing Center for Infectious Disease"/>
            <person name="Wu L."/>
            <person name="Ma J."/>
        </authorList>
    </citation>
    <scope>NUCLEOTIDE SEQUENCE [LARGE SCALE GENOMIC DNA]</scope>
    <source>
        <strain evidence="2">CECT 8472</strain>
    </source>
</reference>
<organism evidence="1 2">
    <name type="scientific">Fodinicurvata halophila</name>
    <dbReference type="NCBI Taxonomy" id="1419723"/>
    <lineage>
        <taxon>Bacteria</taxon>
        <taxon>Pseudomonadati</taxon>
        <taxon>Pseudomonadota</taxon>
        <taxon>Alphaproteobacteria</taxon>
        <taxon>Rhodospirillales</taxon>
        <taxon>Rhodovibrionaceae</taxon>
        <taxon>Fodinicurvata</taxon>
    </lineage>
</organism>
<keyword evidence="2" id="KW-1185">Reference proteome</keyword>
<dbReference type="RefSeq" id="WP_382422948.1">
    <property type="nucleotide sequence ID" value="NZ_JBHSCW010000007.1"/>
</dbReference>